<evidence type="ECO:0000313" key="10">
    <source>
        <dbReference type="Proteomes" id="UP000742786"/>
    </source>
</evidence>
<proteinExistence type="inferred from homology"/>
<dbReference type="GO" id="GO:0009279">
    <property type="term" value="C:cell outer membrane"/>
    <property type="evidence" value="ECO:0007669"/>
    <property type="project" value="UniProtKB-SubCell"/>
</dbReference>
<dbReference type="InterPro" id="IPR005017">
    <property type="entry name" value="OMPP1/FadL/TodX"/>
</dbReference>
<evidence type="ECO:0000256" key="7">
    <source>
        <dbReference type="ARBA" id="ARBA00023237"/>
    </source>
</evidence>
<evidence type="ECO:0000256" key="2">
    <source>
        <dbReference type="ARBA" id="ARBA00008163"/>
    </source>
</evidence>
<feature type="signal peptide" evidence="8">
    <location>
        <begin position="1"/>
        <end position="23"/>
    </location>
</feature>
<protein>
    <submittedName>
        <fullName evidence="9">Long-chain fatty acid transporter</fullName>
    </submittedName>
</protein>
<evidence type="ECO:0000256" key="3">
    <source>
        <dbReference type="ARBA" id="ARBA00022452"/>
    </source>
</evidence>
<dbReference type="Pfam" id="PF03349">
    <property type="entry name" value="Toluene_X"/>
    <property type="match status" value="1"/>
</dbReference>
<gene>
    <name evidence="9" type="ORF">GTOL_12792</name>
</gene>
<dbReference type="PANTHER" id="PTHR35093:SF3">
    <property type="entry name" value="LONG-CHAIN FATTY ACID TRANSPORT PROTEIN"/>
    <property type="match status" value="1"/>
</dbReference>
<dbReference type="RefSeq" id="WP_220636709.1">
    <property type="nucleotide sequence ID" value="NZ_CAJQUM010000001.1"/>
</dbReference>
<dbReference type="AlphaFoldDB" id="A0A916N9Q5"/>
<keyword evidence="6" id="KW-0472">Membrane</keyword>
<dbReference type="Gene3D" id="2.40.160.60">
    <property type="entry name" value="Outer membrane protein transport protein (OMPP1/FadL/TodX)"/>
    <property type="match status" value="1"/>
</dbReference>
<dbReference type="Proteomes" id="UP000742786">
    <property type="component" value="Unassembled WGS sequence"/>
</dbReference>
<comment type="similarity">
    <text evidence="2">Belongs to the OmpP1/FadL family.</text>
</comment>
<dbReference type="GO" id="GO:0015483">
    <property type="term" value="F:long-chain fatty acid transporting porin activity"/>
    <property type="evidence" value="ECO:0007669"/>
    <property type="project" value="TreeGrafter"/>
</dbReference>
<sequence length="431" mass="45620">MKNIHPILLPALFASIFSSTAGAAGFQLLEQNASGMGNAYAGSAAVADNASTIFYNPAGMTQLKAREYSVGVAAIEPSFKFHDGGSSVGALAGTGNGGDGGRLGFVPNGYLSWAYDKDLYLGIGFGAPFGLMTKYDKPWLGAAQATSFDVKTYNINPSIAYRVNDTVSVGGGVSWQRLEAEYKRQAGVVALFGPGTAPLAAATPLKLTLDDEAWGWNVGALFKLSPASKLGISYRSRIKYDLSGKIEASGPVGAVNAAIASDAKASLELPDTVIASLTHQCADQWEGLADLSWTGWSSIPKIDIRRTSGAGSGTVAQTLDTDFRDTWRLALGANYKMREDLKLKFGVAYDETPVKNASTRLVSLPDNNRIWLSFGTQWKPVKDSALDVGAAYLIMQDASINNNQAAAGRGQVTGTYKDSSWLLGVQYSASF</sequence>
<comment type="subcellular location">
    <subcellularLocation>
        <location evidence="1">Cell outer membrane</location>
        <topology evidence="1">Multi-pass membrane protein</topology>
    </subcellularLocation>
</comment>
<accession>A0A916N9Q5</accession>
<feature type="chain" id="PRO_5037058373" evidence="8">
    <location>
        <begin position="24"/>
        <end position="431"/>
    </location>
</feature>
<evidence type="ECO:0000256" key="4">
    <source>
        <dbReference type="ARBA" id="ARBA00022692"/>
    </source>
</evidence>
<organism evidence="9 10">
    <name type="scientific">Georgfuchsia toluolica</name>
    <dbReference type="NCBI Taxonomy" id="424218"/>
    <lineage>
        <taxon>Bacteria</taxon>
        <taxon>Pseudomonadati</taxon>
        <taxon>Pseudomonadota</taxon>
        <taxon>Betaproteobacteria</taxon>
        <taxon>Nitrosomonadales</taxon>
        <taxon>Sterolibacteriaceae</taxon>
        <taxon>Georgfuchsia</taxon>
    </lineage>
</organism>
<name>A0A916N9Q5_9PROT</name>
<dbReference type="EMBL" id="CAJQUM010000001">
    <property type="protein sequence ID" value="CAG4884909.1"/>
    <property type="molecule type" value="Genomic_DNA"/>
</dbReference>
<comment type="caution">
    <text evidence="9">The sequence shown here is derived from an EMBL/GenBank/DDBJ whole genome shotgun (WGS) entry which is preliminary data.</text>
</comment>
<keyword evidence="7" id="KW-0998">Cell outer membrane</keyword>
<keyword evidence="5 8" id="KW-0732">Signal</keyword>
<evidence type="ECO:0000256" key="5">
    <source>
        <dbReference type="ARBA" id="ARBA00022729"/>
    </source>
</evidence>
<evidence type="ECO:0000313" key="9">
    <source>
        <dbReference type="EMBL" id="CAG4884909.1"/>
    </source>
</evidence>
<evidence type="ECO:0000256" key="6">
    <source>
        <dbReference type="ARBA" id="ARBA00023136"/>
    </source>
</evidence>
<dbReference type="PANTHER" id="PTHR35093">
    <property type="entry name" value="OUTER MEMBRANE PROTEIN NMB0088-RELATED"/>
    <property type="match status" value="1"/>
</dbReference>
<evidence type="ECO:0000256" key="8">
    <source>
        <dbReference type="SAM" id="SignalP"/>
    </source>
</evidence>
<reference evidence="9" key="1">
    <citation type="submission" date="2021-04" db="EMBL/GenBank/DDBJ databases">
        <authorList>
            <person name="Hornung B."/>
        </authorList>
    </citation>
    <scope>NUCLEOTIDE SEQUENCE</scope>
    <source>
        <strain evidence="9">G5G6</strain>
    </source>
</reference>
<evidence type="ECO:0000256" key="1">
    <source>
        <dbReference type="ARBA" id="ARBA00004571"/>
    </source>
</evidence>
<dbReference type="SUPFAM" id="SSF56935">
    <property type="entry name" value="Porins"/>
    <property type="match status" value="1"/>
</dbReference>
<keyword evidence="4" id="KW-0812">Transmembrane</keyword>
<keyword evidence="10" id="KW-1185">Reference proteome</keyword>
<keyword evidence="3" id="KW-1134">Transmembrane beta strand</keyword>